<reference evidence="1 2" key="1">
    <citation type="journal article" date="2017" name="Genome Biol. Evol.">
        <title>Phytophthora megakarya and P. palmivora, closely related causal agents of cacao black pod rot, underwent increases in genome sizes and gene numbers by different mechanisms.</title>
        <authorList>
            <person name="Ali S.S."/>
            <person name="Shao J."/>
            <person name="Lary D.J."/>
            <person name="Kronmiller B."/>
            <person name="Shen D."/>
            <person name="Strem M.D."/>
            <person name="Amoako-Attah I."/>
            <person name="Akrofi A.Y."/>
            <person name="Begoude B.A."/>
            <person name="Ten Hoopen G.M."/>
            <person name="Coulibaly K."/>
            <person name="Kebe B.I."/>
            <person name="Melnick R.L."/>
            <person name="Guiltinan M.J."/>
            <person name="Tyler B.M."/>
            <person name="Meinhardt L.W."/>
            <person name="Bailey B.A."/>
        </authorList>
    </citation>
    <scope>NUCLEOTIDE SEQUENCE [LARGE SCALE GENOMIC DNA]</scope>
    <source>
        <strain evidence="2">sbr112.9</strain>
    </source>
</reference>
<dbReference type="OrthoDB" id="5876363at2759"/>
<name>A0A2P4XRU9_9STRA</name>
<protein>
    <submittedName>
        <fullName evidence="1">Uncharacterized protein</fullName>
    </submittedName>
</protein>
<dbReference type="Proteomes" id="UP000237271">
    <property type="component" value="Unassembled WGS sequence"/>
</dbReference>
<keyword evidence="2" id="KW-1185">Reference proteome</keyword>
<comment type="caution">
    <text evidence="1">The sequence shown here is derived from an EMBL/GenBank/DDBJ whole genome shotgun (WGS) entry which is preliminary data.</text>
</comment>
<sequence length="73" mass="8565">MVKEDDACRAEIPSMLTQKQRDVLVYTPQCQQRWGERQVEGATTSLKTEDIEEFLKEFAWLKETELVRTPVSF</sequence>
<dbReference type="EMBL" id="NCKW01008319">
    <property type="protein sequence ID" value="POM68237.1"/>
    <property type="molecule type" value="Genomic_DNA"/>
</dbReference>
<evidence type="ECO:0000313" key="1">
    <source>
        <dbReference type="EMBL" id="POM68237.1"/>
    </source>
</evidence>
<accession>A0A2P4XRU9</accession>
<organism evidence="1 2">
    <name type="scientific">Phytophthora palmivora</name>
    <dbReference type="NCBI Taxonomy" id="4796"/>
    <lineage>
        <taxon>Eukaryota</taxon>
        <taxon>Sar</taxon>
        <taxon>Stramenopiles</taxon>
        <taxon>Oomycota</taxon>
        <taxon>Peronosporomycetes</taxon>
        <taxon>Peronosporales</taxon>
        <taxon>Peronosporaceae</taxon>
        <taxon>Phytophthora</taxon>
    </lineage>
</organism>
<evidence type="ECO:0000313" key="2">
    <source>
        <dbReference type="Proteomes" id="UP000237271"/>
    </source>
</evidence>
<gene>
    <name evidence="1" type="ORF">PHPALM_15630</name>
</gene>
<proteinExistence type="predicted"/>
<dbReference type="AlphaFoldDB" id="A0A2P4XRU9"/>